<keyword evidence="6" id="KW-0804">Transcription</keyword>
<feature type="region of interest" description="Disordered" evidence="9">
    <location>
        <begin position="272"/>
        <end position="300"/>
    </location>
</feature>
<proteinExistence type="predicted"/>
<dbReference type="PANTHER" id="PTHR46179">
    <property type="entry name" value="ZINC FINGER PROTEIN"/>
    <property type="match status" value="1"/>
</dbReference>
<dbReference type="InterPro" id="IPR051061">
    <property type="entry name" value="Zinc_finger_trans_reg"/>
</dbReference>
<evidence type="ECO:0000256" key="4">
    <source>
        <dbReference type="ARBA" id="ARBA00022833"/>
    </source>
</evidence>
<evidence type="ECO:0000256" key="1">
    <source>
        <dbReference type="ARBA" id="ARBA00004123"/>
    </source>
</evidence>
<keyword evidence="7" id="KW-0539">Nucleus</keyword>
<feature type="compositionally biased region" description="Low complexity" evidence="9">
    <location>
        <begin position="422"/>
        <end position="442"/>
    </location>
</feature>
<evidence type="ECO:0000256" key="2">
    <source>
        <dbReference type="ARBA" id="ARBA00022723"/>
    </source>
</evidence>
<protein>
    <submittedName>
        <fullName evidence="11">Zinc finger protein</fullName>
    </submittedName>
</protein>
<feature type="compositionally biased region" description="Low complexity" evidence="9">
    <location>
        <begin position="168"/>
        <end position="188"/>
    </location>
</feature>
<evidence type="ECO:0000256" key="8">
    <source>
        <dbReference type="PROSITE-ProRule" id="PRU00042"/>
    </source>
</evidence>
<dbReference type="Pfam" id="PF00096">
    <property type="entry name" value="zf-C2H2"/>
    <property type="match status" value="2"/>
</dbReference>
<evidence type="ECO:0000256" key="6">
    <source>
        <dbReference type="ARBA" id="ARBA00023163"/>
    </source>
</evidence>
<dbReference type="OrthoDB" id="3647936at2759"/>
<evidence type="ECO:0000259" key="10">
    <source>
        <dbReference type="PROSITE" id="PS50157"/>
    </source>
</evidence>
<reference evidence="11" key="1">
    <citation type="submission" date="2020-04" db="EMBL/GenBank/DDBJ databases">
        <title>Draft genome resource of the tomato pathogen Pseudocercospora fuligena.</title>
        <authorList>
            <person name="Zaccaron A."/>
        </authorList>
    </citation>
    <scope>NUCLEOTIDE SEQUENCE</scope>
    <source>
        <strain evidence="11">PF001</strain>
    </source>
</reference>
<evidence type="ECO:0000313" key="12">
    <source>
        <dbReference type="Proteomes" id="UP000660729"/>
    </source>
</evidence>
<feature type="domain" description="C2H2-type" evidence="10">
    <location>
        <begin position="320"/>
        <end position="348"/>
    </location>
</feature>
<dbReference type="GO" id="GO:0005634">
    <property type="term" value="C:nucleus"/>
    <property type="evidence" value="ECO:0007669"/>
    <property type="project" value="UniProtKB-SubCell"/>
</dbReference>
<gene>
    <name evidence="11" type="ORF">HII31_00347</name>
</gene>
<dbReference type="InterPro" id="IPR013087">
    <property type="entry name" value="Znf_C2H2_type"/>
</dbReference>
<feature type="region of interest" description="Disordered" evidence="9">
    <location>
        <begin position="168"/>
        <end position="238"/>
    </location>
</feature>
<dbReference type="SMART" id="SM00355">
    <property type="entry name" value="ZnF_C2H2"/>
    <property type="match status" value="3"/>
</dbReference>
<name>A0A8H6RXF0_9PEZI</name>
<evidence type="ECO:0000256" key="9">
    <source>
        <dbReference type="SAM" id="MobiDB-lite"/>
    </source>
</evidence>
<feature type="compositionally biased region" description="Basic and acidic residues" evidence="9">
    <location>
        <begin position="396"/>
        <end position="405"/>
    </location>
</feature>
<evidence type="ECO:0000313" key="11">
    <source>
        <dbReference type="EMBL" id="KAF7198608.1"/>
    </source>
</evidence>
<dbReference type="EMBL" id="JABCIY010000001">
    <property type="protein sequence ID" value="KAF7198608.1"/>
    <property type="molecule type" value="Genomic_DNA"/>
</dbReference>
<dbReference type="PANTHER" id="PTHR46179:SF13">
    <property type="entry name" value="C2H2-TYPE DOMAIN-CONTAINING PROTEIN"/>
    <property type="match status" value="1"/>
</dbReference>
<feature type="region of interest" description="Disordered" evidence="9">
    <location>
        <begin position="51"/>
        <end position="74"/>
    </location>
</feature>
<feature type="domain" description="C2H2-type" evidence="10">
    <location>
        <begin position="348"/>
        <end position="378"/>
    </location>
</feature>
<keyword evidence="2" id="KW-0479">Metal-binding</keyword>
<keyword evidence="5" id="KW-0805">Transcription regulation</keyword>
<feature type="region of interest" description="Disordered" evidence="9">
    <location>
        <begin position="396"/>
        <end position="442"/>
    </location>
</feature>
<comment type="subcellular location">
    <subcellularLocation>
        <location evidence="1">Nucleus</location>
    </subcellularLocation>
</comment>
<evidence type="ECO:0000256" key="5">
    <source>
        <dbReference type="ARBA" id="ARBA00023015"/>
    </source>
</evidence>
<feature type="compositionally biased region" description="Polar residues" evidence="9">
    <location>
        <begin position="272"/>
        <end position="281"/>
    </location>
</feature>
<dbReference type="Proteomes" id="UP000660729">
    <property type="component" value="Unassembled WGS sequence"/>
</dbReference>
<keyword evidence="4" id="KW-0862">Zinc</keyword>
<keyword evidence="12" id="KW-1185">Reference proteome</keyword>
<dbReference type="SUPFAM" id="SSF57667">
    <property type="entry name" value="beta-beta-alpha zinc fingers"/>
    <property type="match status" value="2"/>
</dbReference>
<dbReference type="PROSITE" id="PS50157">
    <property type="entry name" value="ZINC_FINGER_C2H2_2"/>
    <property type="match status" value="3"/>
</dbReference>
<dbReference type="AlphaFoldDB" id="A0A8H6RXF0"/>
<keyword evidence="3 8" id="KW-0863">Zinc-finger</keyword>
<dbReference type="InterPro" id="IPR036236">
    <property type="entry name" value="Znf_C2H2_sf"/>
</dbReference>
<comment type="caution">
    <text evidence="11">The sequence shown here is derived from an EMBL/GenBank/DDBJ whole genome shotgun (WGS) entry which is preliminary data.</text>
</comment>
<dbReference type="Gene3D" id="3.30.160.60">
    <property type="entry name" value="Classic Zinc Finger"/>
    <property type="match status" value="2"/>
</dbReference>
<evidence type="ECO:0000256" key="3">
    <source>
        <dbReference type="ARBA" id="ARBA00022771"/>
    </source>
</evidence>
<sequence>MTGMDDLVNQTGWGVSDFDADYLILVMTRHRDDCPTFTIDFEQCGHCNRPEHTRARHGRPLSTQGLYRDSPSIASPDLRVSPAQTYAQIAARSPSPMFGMSHIPSYTNVPIQVGQVQAQAQVQPGAPMQAENFQTIEDWVRMSTYVPSSTSQDTSRLSYAAVAQQAAQSAARSHGMPQQQAGRAAQQRTHQRHQPTPPGQYASFNHHGQAPRQTNHPHHTAAMPRPMPPPQSSPLRESFAQGLPQVSEEMMQAALLPERNPDPRSVRALVQRTQRGSQRNMCSLAPEPYPGTPTSPATMSEASFSTRRTGEARFDPSYPHACDDCRHTFRTSEDLKRHIRNVHTQRQHSCTVPNCTRSFVFPKDLRRHYNQVHVRAGTGFHCPHCTKTYTRKDNLDRHIRSDHGSDSGLGASMSRSTSYSGAHSMSRSTSAASNSLAWSPGR</sequence>
<feature type="domain" description="C2H2-type" evidence="10">
    <location>
        <begin position="380"/>
        <end position="408"/>
    </location>
</feature>
<accession>A0A8H6RXF0</accession>
<evidence type="ECO:0000256" key="7">
    <source>
        <dbReference type="ARBA" id="ARBA00023242"/>
    </source>
</evidence>
<dbReference type="GO" id="GO:0008270">
    <property type="term" value="F:zinc ion binding"/>
    <property type="evidence" value="ECO:0007669"/>
    <property type="project" value="UniProtKB-KW"/>
</dbReference>
<dbReference type="GO" id="GO:0006357">
    <property type="term" value="P:regulation of transcription by RNA polymerase II"/>
    <property type="evidence" value="ECO:0007669"/>
    <property type="project" value="TreeGrafter"/>
</dbReference>
<organism evidence="11 12">
    <name type="scientific">Pseudocercospora fuligena</name>
    <dbReference type="NCBI Taxonomy" id="685502"/>
    <lineage>
        <taxon>Eukaryota</taxon>
        <taxon>Fungi</taxon>
        <taxon>Dikarya</taxon>
        <taxon>Ascomycota</taxon>
        <taxon>Pezizomycotina</taxon>
        <taxon>Dothideomycetes</taxon>
        <taxon>Dothideomycetidae</taxon>
        <taxon>Mycosphaerellales</taxon>
        <taxon>Mycosphaerellaceae</taxon>
        <taxon>Pseudocercospora</taxon>
    </lineage>
</organism>
<dbReference type="PROSITE" id="PS00028">
    <property type="entry name" value="ZINC_FINGER_C2H2_1"/>
    <property type="match status" value="2"/>
</dbReference>